<feature type="signal peptide" evidence="1">
    <location>
        <begin position="1"/>
        <end position="24"/>
    </location>
</feature>
<reference evidence="2 3" key="1">
    <citation type="submission" date="2021-03" db="EMBL/GenBank/DDBJ databases">
        <title>Genomic Encyclopedia of Type Strains, Phase IV (KMG-IV): sequencing the most valuable type-strain genomes for metagenomic binning, comparative biology and taxonomic classification.</title>
        <authorList>
            <person name="Goeker M."/>
        </authorList>
    </citation>
    <scope>NUCLEOTIDE SEQUENCE [LARGE SCALE GENOMIC DNA]</scope>
    <source>
        <strain evidence="2 3">DSM 26427</strain>
    </source>
</reference>
<proteinExistence type="predicted"/>
<name>A0ABS4EGL3_9HYPH</name>
<organism evidence="2 3">
    <name type="scientific">Rhizobium herbae</name>
    <dbReference type="NCBI Taxonomy" id="508661"/>
    <lineage>
        <taxon>Bacteria</taxon>
        <taxon>Pseudomonadati</taxon>
        <taxon>Pseudomonadota</taxon>
        <taxon>Alphaproteobacteria</taxon>
        <taxon>Hyphomicrobiales</taxon>
        <taxon>Rhizobiaceae</taxon>
        <taxon>Rhizobium/Agrobacterium group</taxon>
        <taxon>Rhizobium</taxon>
    </lineage>
</organism>
<keyword evidence="3" id="KW-1185">Reference proteome</keyword>
<sequence>MTYRTAFFLTATMALGLSAGAAKADRLVEEYNAYIGEEDLYNSYGEQLTEPWQVIRQDRANYHRYGVTQPGDEGDSFFASAKNREKAERMIEYGTIETRAARALLRGGSVINVQVFRGPEGDYINVTVD</sequence>
<evidence type="ECO:0000256" key="1">
    <source>
        <dbReference type="SAM" id="SignalP"/>
    </source>
</evidence>
<gene>
    <name evidence="2" type="ORF">J2Z75_000561</name>
</gene>
<evidence type="ECO:0000313" key="2">
    <source>
        <dbReference type="EMBL" id="MBP1857081.1"/>
    </source>
</evidence>
<feature type="chain" id="PRO_5046149801" evidence="1">
    <location>
        <begin position="25"/>
        <end position="129"/>
    </location>
</feature>
<comment type="caution">
    <text evidence="2">The sequence shown here is derived from an EMBL/GenBank/DDBJ whole genome shotgun (WGS) entry which is preliminary data.</text>
</comment>
<evidence type="ECO:0000313" key="3">
    <source>
        <dbReference type="Proteomes" id="UP000823786"/>
    </source>
</evidence>
<keyword evidence="1" id="KW-0732">Signal</keyword>
<accession>A0ABS4EGL3</accession>
<dbReference type="RefSeq" id="WP_234937099.1">
    <property type="nucleotide sequence ID" value="NZ_JAGGJV010000001.1"/>
</dbReference>
<dbReference type="EMBL" id="JAGGJV010000001">
    <property type="protein sequence ID" value="MBP1857081.1"/>
    <property type="molecule type" value="Genomic_DNA"/>
</dbReference>
<protein>
    <submittedName>
        <fullName evidence="2">Uncharacterized protein</fullName>
    </submittedName>
</protein>
<dbReference type="Proteomes" id="UP000823786">
    <property type="component" value="Unassembled WGS sequence"/>
</dbReference>